<feature type="domain" description="Nudix hydrolase" evidence="3">
    <location>
        <begin position="23"/>
        <end position="152"/>
    </location>
</feature>
<comment type="caution">
    <text evidence="4">The sequence shown here is derived from an EMBL/GenBank/DDBJ whole genome shotgun (WGS) entry which is preliminary data.</text>
</comment>
<organism evidence="4 5">
    <name type="scientific">Candidatus Nephthysia bennettiae</name>
    <dbReference type="NCBI Taxonomy" id="3127016"/>
    <lineage>
        <taxon>Bacteria</taxon>
        <taxon>Bacillati</taxon>
        <taxon>Candidatus Dormiibacterota</taxon>
        <taxon>Candidatus Dormibacteria</taxon>
        <taxon>Candidatus Dormibacterales</taxon>
        <taxon>Candidatus Dormibacteraceae</taxon>
        <taxon>Candidatus Nephthysia</taxon>
    </lineage>
</organism>
<dbReference type="InterPro" id="IPR000086">
    <property type="entry name" value="NUDIX_hydrolase_dom"/>
</dbReference>
<dbReference type="CDD" id="cd03424">
    <property type="entry name" value="NUDIX_ADPRase_Nudt5_UGPPase_Nudt14"/>
    <property type="match status" value="1"/>
</dbReference>
<reference evidence="4" key="1">
    <citation type="submission" date="2020-10" db="EMBL/GenBank/DDBJ databases">
        <title>Ca. Dormibacterota MAGs.</title>
        <authorList>
            <person name="Montgomery K."/>
        </authorList>
    </citation>
    <scope>NUCLEOTIDE SEQUENCE [LARGE SCALE GENOMIC DNA]</scope>
    <source>
        <strain evidence="4">SC8812_S17_10</strain>
    </source>
</reference>
<evidence type="ECO:0000256" key="1">
    <source>
        <dbReference type="ARBA" id="ARBA00001946"/>
    </source>
</evidence>
<dbReference type="AlphaFoldDB" id="A0A934JZR8"/>
<dbReference type="InterPro" id="IPR015797">
    <property type="entry name" value="NUDIX_hydrolase-like_dom_sf"/>
</dbReference>
<dbReference type="Pfam" id="PF00293">
    <property type="entry name" value="NUDIX"/>
    <property type="match status" value="1"/>
</dbReference>
<dbReference type="RefSeq" id="WP_338200524.1">
    <property type="nucleotide sequence ID" value="NZ_JAEKNR010000083.1"/>
</dbReference>
<evidence type="ECO:0000313" key="4">
    <source>
        <dbReference type="EMBL" id="MBJ7597912.1"/>
    </source>
</evidence>
<proteinExistence type="predicted"/>
<gene>
    <name evidence="4" type="ORF">JF922_07470</name>
</gene>
<dbReference type="SUPFAM" id="SSF55811">
    <property type="entry name" value="Nudix"/>
    <property type="match status" value="1"/>
</dbReference>
<dbReference type="PROSITE" id="PS51462">
    <property type="entry name" value="NUDIX"/>
    <property type="match status" value="1"/>
</dbReference>
<dbReference type="PANTHER" id="PTHR11839:SF18">
    <property type="entry name" value="NUDIX HYDROLASE DOMAIN-CONTAINING PROTEIN"/>
    <property type="match status" value="1"/>
</dbReference>
<dbReference type="PROSITE" id="PS00893">
    <property type="entry name" value="NUDIX_BOX"/>
    <property type="match status" value="1"/>
</dbReference>
<keyword evidence="5" id="KW-1185">Reference proteome</keyword>
<accession>A0A934JZR8</accession>
<dbReference type="Gene3D" id="3.90.79.10">
    <property type="entry name" value="Nucleoside Triphosphate Pyrophosphohydrolase"/>
    <property type="match status" value="1"/>
</dbReference>
<evidence type="ECO:0000259" key="3">
    <source>
        <dbReference type="PROSITE" id="PS51462"/>
    </source>
</evidence>
<dbReference type="PANTHER" id="PTHR11839">
    <property type="entry name" value="UDP/ADP-SUGAR PYROPHOSPHATASE"/>
    <property type="match status" value="1"/>
</dbReference>
<evidence type="ECO:0000313" key="5">
    <source>
        <dbReference type="Proteomes" id="UP000612893"/>
    </source>
</evidence>
<dbReference type="EMBL" id="JAEKNR010000083">
    <property type="protein sequence ID" value="MBJ7597912.1"/>
    <property type="molecule type" value="Genomic_DNA"/>
</dbReference>
<comment type="cofactor">
    <cofactor evidence="1">
        <name>Mg(2+)</name>
        <dbReference type="ChEBI" id="CHEBI:18420"/>
    </cofactor>
</comment>
<dbReference type="GO" id="GO:0016787">
    <property type="term" value="F:hydrolase activity"/>
    <property type="evidence" value="ECO:0007669"/>
    <property type="project" value="UniProtKB-KW"/>
</dbReference>
<dbReference type="InterPro" id="IPR020084">
    <property type="entry name" value="NUDIX_hydrolase_CS"/>
</dbReference>
<dbReference type="Proteomes" id="UP000612893">
    <property type="component" value="Unassembled WGS sequence"/>
</dbReference>
<keyword evidence="2 4" id="KW-0378">Hydrolase</keyword>
<protein>
    <submittedName>
        <fullName evidence="4">NUDIX hydrolase</fullName>
    </submittedName>
</protein>
<evidence type="ECO:0000256" key="2">
    <source>
        <dbReference type="ARBA" id="ARBA00022801"/>
    </source>
</evidence>
<name>A0A934JZR8_9BACT</name>
<sequence>MAREIFTGKLISVRVDERGYELVGHPPAVVIVAVERNGTVWLVRSQRPVPDGTLVEVPAGLVDPDESVDEAARRELREECGLEAESWEELASAYSSPGFTDERIHVYLATGLRHVGGEEAPGPVQERFTAGFEQAVDLCAANLQSLAALLLASRRLARRDGTGHRG</sequence>